<evidence type="ECO:0000256" key="4">
    <source>
        <dbReference type="SAM" id="MobiDB-lite"/>
    </source>
</evidence>
<evidence type="ECO:0000313" key="6">
    <source>
        <dbReference type="EMBL" id="CDS23168.1"/>
    </source>
</evidence>
<evidence type="ECO:0000256" key="2">
    <source>
        <dbReference type="ARBA" id="ARBA00022490"/>
    </source>
</evidence>
<feature type="domain" description="PDZ" evidence="5">
    <location>
        <begin position="98"/>
        <end position="181"/>
    </location>
</feature>
<dbReference type="GO" id="GO:0005912">
    <property type="term" value="C:adherens junction"/>
    <property type="evidence" value="ECO:0007669"/>
    <property type="project" value="TreeGrafter"/>
</dbReference>
<comment type="subcellular location">
    <subcellularLocation>
        <location evidence="1">Cytoplasm</location>
    </subcellularLocation>
</comment>
<dbReference type="Gene3D" id="2.30.42.10">
    <property type="match status" value="1"/>
</dbReference>
<gene>
    <name evidence="6" type="ORF">EgrG_001093100</name>
</gene>
<dbReference type="SMART" id="SM00228">
    <property type="entry name" value="PDZ"/>
    <property type="match status" value="1"/>
</dbReference>
<keyword evidence="2" id="KW-0963">Cytoplasm</keyword>
<dbReference type="InterPro" id="IPR001478">
    <property type="entry name" value="PDZ"/>
</dbReference>
<protein>
    <submittedName>
        <fullName evidence="6 8">PDZ and LIM domain protein Zasp</fullName>
    </submittedName>
</protein>
<dbReference type="PANTHER" id="PTHR24214">
    <property type="entry name" value="PDZ AND LIM DOMAIN PROTEIN ZASP"/>
    <property type="match status" value="1"/>
</dbReference>
<feature type="region of interest" description="Disordered" evidence="4">
    <location>
        <begin position="247"/>
        <end position="290"/>
    </location>
</feature>
<dbReference type="GO" id="GO:0003779">
    <property type="term" value="F:actin binding"/>
    <property type="evidence" value="ECO:0007669"/>
    <property type="project" value="TreeGrafter"/>
</dbReference>
<evidence type="ECO:0000256" key="1">
    <source>
        <dbReference type="ARBA" id="ARBA00004496"/>
    </source>
</evidence>
<sequence length="290" mass="32257">MGCPYCSSPVAKANKVERNTGRSPTLPSPYTHTHIRKGKSILSDDVARTCNPHQYNYTYQALTLPRFALPRLDFAFAWTRKFSSARIHLRIMSTEPVVYQLRRPSSDKSWGFVLQGGADQGLPVFVHKITRNGIAHRAGLEPGDVIVKICKTPLSGMSHSQVKAELLRAGSDLDFTVLKRAFNVTNYNMSMKMMAAEQSSPTVVQGGPEERSEIVEEHLWRHGGPTFKNVQPKSYKILEQQLPQSEMGVPEYANQAGGSGPGSVFERSVDERSPYLKATEQTIQKAYGES</sequence>
<dbReference type="SUPFAM" id="SSF50156">
    <property type="entry name" value="PDZ domain-like"/>
    <property type="match status" value="1"/>
</dbReference>
<keyword evidence="3" id="KW-0479">Metal-binding</keyword>
<dbReference type="WBParaSite" id="EgrG_001093100">
    <property type="protein sequence ID" value="EgrG_001093100"/>
    <property type="gene ID" value="EgrG_001093100"/>
</dbReference>
<dbReference type="OrthoDB" id="44841at2759"/>
<evidence type="ECO:0000259" key="5">
    <source>
        <dbReference type="PROSITE" id="PS50106"/>
    </source>
</evidence>
<reference evidence="8" key="3">
    <citation type="submission" date="2020-10" db="UniProtKB">
        <authorList>
            <consortium name="WormBaseParasite"/>
        </authorList>
    </citation>
    <scope>IDENTIFICATION</scope>
</reference>
<dbReference type="InterPro" id="IPR050604">
    <property type="entry name" value="PDZ-LIM_domain"/>
</dbReference>
<dbReference type="Pfam" id="PF00595">
    <property type="entry name" value="PDZ"/>
    <property type="match status" value="1"/>
</dbReference>
<dbReference type="GO" id="GO:0051371">
    <property type="term" value="F:muscle alpha-actinin binding"/>
    <property type="evidence" value="ECO:0007669"/>
    <property type="project" value="TreeGrafter"/>
</dbReference>
<dbReference type="PROSITE" id="PS50106">
    <property type="entry name" value="PDZ"/>
    <property type="match status" value="1"/>
</dbReference>
<keyword evidence="3" id="KW-0862">Zinc</keyword>
<dbReference type="GO" id="GO:0001725">
    <property type="term" value="C:stress fiber"/>
    <property type="evidence" value="ECO:0007669"/>
    <property type="project" value="TreeGrafter"/>
</dbReference>
<dbReference type="CDD" id="cd23068">
    <property type="entry name" value="PDZ_ZASP52-like"/>
    <property type="match status" value="1"/>
</dbReference>
<organism evidence="6">
    <name type="scientific">Echinococcus granulosus</name>
    <name type="common">Hydatid tapeworm</name>
    <dbReference type="NCBI Taxonomy" id="6210"/>
    <lineage>
        <taxon>Eukaryota</taxon>
        <taxon>Metazoa</taxon>
        <taxon>Spiralia</taxon>
        <taxon>Lophotrochozoa</taxon>
        <taxon>Platyhelminthes</taxon>
        <taxon>Cestoda</taxon>
        <taxon>Eucestoda</taxon>
        <taxon>Cyclophyllidea</taxon>
        <taxon>Taeniidae</taxon>
        <taxon>Echinococcus</taxon>
        <taxon>Echinococcus granulosus group</taxon>
    </lineage>
</organism>
<dbReference type="GO" id="GO:0031941">
    <property type="term" value="C:filamentous actin"/>
    <property type="evidence" value="ECO:0007669"/>
    <property type="project" value="TreeGrafter"/>
</dbReference>
<dbReference type="GO" id="GO:0061061">
    <property type="term" value="P:muscle structure development"/>
    <property type="evidence" value="ECO:0007669"/>
    <property type="project" value="TreeGrafter"/>
</dbReference>
<dbReference type="Proteomes" id="UP000492820">
    <property type="component" value="Unassembled WGS sequence"/>
</dbReference>
<evidence type="ECO:0000313" key="8">
    <source>
        <dbReference type="WBParaSite" id="EgrG_001093100"/>
    </source>
</evidence>
<evidence type="ECO:0000256" key="3">
    <source>
        <dbReference type="ARBA" id="ARBA00023038"/>
    </source>
</evidence>
<reference evidence="6 7" key="1">
    <citation type="journal article" date="2013" name="Nature">
        <title>The genomes of four tapeworm species reveal adaptations to parasitism.</title>
        <authorList>
            <person name="Tsai I.J."/>
            <person name="Zarowiecki M."/>
            <person name="Holroyd N."/>
            <person name="Garciarrubio A."/>
            <person name="Sanchez-Flores A."/>
            <person name="Brooks K.L."/>
            <person name="Tracey A."/>
            <person name="Bobes R.J."/>
            <person name="Fragoso G."/>
            <person name="Sciutto E."/>
            <person name="Aslett M."/>
            <person name="Beasley H."/>
            <person name="Bennett H.M."/>
            <person name="Cai J."/>
            <person name="Camicia F."/>
            <person name="Clark R."/>
            <person name="Cucher M."/>
            <person name="De Silva N."/>
            <person name="Day T.A."/>
            <person name="Deplazes P."/>
            <person name="Estrada K."/>
            <person name="Fernandez C."/>
            <person name="Holland P.W."/>
            <person name="Hou J."/>
            <person name="Hu S."/>
            <person name="Huckvale T."/>
            <person name="Hung S.S."/>
            <person name="Kamenetzky L."/>
            <person name="Keane J.A."/>
            <person name="Kiss F."/>
            <person name="Koziol U."/>
            <person name="Lambert O."/>
            <person name="Liu K."/>
            <person name="Luo X."/>
            <person name="Luo Y."/>
            <person name="Macchiaroli N."/>
            <person name="Nichol S."/>
            <person name="Paps J."/>
            <person name="Parkinson J."/>
            <person name="Pouchkina-Stantcheva N."/>
            <person name="Riddiford N."/>
            <person name="Rosenzvit M."/>
            <person name="Salinas G."/>
            <person name="Wasmuth J.D."/>
            <person name="Zamanian M."/>
            <person name="Zheng Y."/>
            <person name="Cai X."/>
            <person name="Soberon X."/>
            <person name="Olson P.D."/>
            <person name="Laclette J.P."/>
            <person name="Brehm K."/>
            <person name="Berriman M."/>
            <person name="Garciarrubio A."/>
            <person name="Bobes R.J."/>
            <person name="Fragoso G."/>
            <person name="Sanchez-Flores A."/>
            <person name="Estrada K."/>
            <person name="Cevallos M.A."/>
            <person name="Morett E."/>
            <person name="Gonzalez V."/>
            <person name="Portillo T."/>
            <person name="Ochoa-Leyva A."/>
            <person name="Jose M.V."/>
            <person name="Sciutto E."/>
            <person name="Landa A."/>
            <person name="Jimenez L."/>
            <person name="Valdes V."/>
            <person name="Carrero J.C."/>
            <person name="Larralde C."/>
            <person name="Morales-Montor J."/>
            <person name="Limon-Lason J."/>
            <person name="Soberon X."/>
            <person name="Laclette J.P."/>
        </authorList>
    </citation>
    <scope>NUCLEOTIDE SEQUENCE [LARGE SCALE GENOMIC DNA]</scope>
</reference>
<accession>A0A068WZR9</accession>
<dbReference type="GO" id="GO:0030036">
    <property type="term" value="P:actin cytoskeleton organization"/>
    <property type="evidence" value="ECO:0007669"/>
    <property type="project" value="TreeGrafter"/>
</dbReference>
<dbReference type="EMBL" id="LK028589">
    <property type="protein sequence ID" value="CDS23168.1"/>
    <property type="molecule type" value="Genomic_DNA"/>
</dbReference>
<reference evidence="6" key="2">
    <citation type="submission" date="2014-06" db="EMBL/GenBank/DDBJ databases">
        <authorList>
            <person name="Aslett M."/>
        </authorList>
    </citation>
    <scope>NUCLEOTIDE SEQUENCE</scope>
</reference>
<keyword evidence="3" id="KW-0440">LIM domain</keyword>
<dbReference type="AlphaFoldDB" id="A0A068WZR9"/>
<proteinExistence type="predicted"/>
<dbReference type="GO" id="GO:0030018">
    <property type="term" value="C:Z disc"/>
    <property type="evidence" value="ECO:0007669"/>
    <property type="project" value="TreeGrafter"/>
</dbReference>
<dbReference type="PANTHER" id="PTHR24214:SF38">
    <property type="entry name" value="PDZ AND LIM DOMAIN PROTEIN ZASP-RELATED"/>
    <property type="match status" value="1"/>
</dbReference>
<dbReference type="InterPro" id="IPR036034">
    <property type="entry name" value="PDZ_sf"/>
</dbReference>
<name>A0A068WZR9_ECHGR</name>
<evidence type="ECO:0000313" key="7">
    <source>
        <dbReference type="Proteomes" id="UP000492820"/>
    </source>
</evidence>